<evidence type="ECO:0000313" key="9">
    <source>
        <dbReference type="Proteomes" id="UP000255523"/>
    </source>
</evidence>
<name>A0A380LNC2_9FIRM</name>
<keyword evidence="9" id="KW-1185">Reference proteome</keyword>
<dbReference type="PANTHER" id="PTHR33217">
    <property type="entry name" value="TRANSPOSASE FOR INSERTION SEQUENCE ELEMENT IS1081"/>
    <property type="match status" value="1"/>
</dbReference>
<dbReference type="Pfam" id="PF00872">
    <property type="entry name" value="Transposase_mut"/>
    <property type="match status" value="1"/>
</dbReference>
<evidence type="ECO:0000313" key="8">
    <source>
        <dbReference type="EMBL" id="SUO04747.1"/>
    </source>
</evidence>
<dbReference type="InterPro" id="IPR001207">
    <property type="entry name" value="Transposase_mutator"/>
</dbReference>
<sequence>MNYFTTSLMKNLFSNDNNLPAFEQAVTELFRSELEKSLNEILAYELTAFLDYEPYARTNNENSRNGSYQRKFDTKYGTITLNIPRDRMGEFFTSLLPKYRRRDLFTETTILDLFEEGMSHSEICSMIQKLCGARYSKQTISNITDKALECVDSFKNRILNKEYAIVYLDGTSMPLRRDTVSREMVHIALGITVEGTKEILGYMIAPNESAEIWEELLKDLKSRGVERISLFCTDGLSGIENVIQDIFPGSKIQRCLVHIQRNICAKVRVSDRKEVANEFKEVYRSKSKEEALTSLKKFIDKWKHKYPSMVKSLSNNDYLFTFYDYPESVRHTIYSTNLIEGNNKQLKRSFKKKEQFPTEKSEEKYLVIQFNRYNEKNMNHVHRGFGQTTREDWFKS</sequence>
<dbReference type="GeneID" id="77462619"/>
<comment type="similarity">
    <text evidence="2 6">Belongs to the transposase mutator family.</text>
</comment>
<evidence type="ECO:0000256" key="4">
    <source>
        <dbReference type="ARBA" id="ARBA00023125"/>
    </source>
</evidence>
<keyword evidence="5 6" id="KW-0233">DNA recombination</keyword>
<proteinExistence type="inferred from homology"/>
<evidence type="ECO:0000256" key="2">
    <source>
        <dbReference type="ARBA" id="ARBA00010961"/>
    </source>
</evidence>
<dbReference type="NCBIfam" id="NF033543">
    <property type="entry name" value="transpos_IS256"/>
    <property type="match status" value="1"/>
</dbReference>
<gene>
    <name evidence="8" type="primary">tnp1191_11</name>
    <name evidence="7" type="synonym">tnp1191_6</name>
    <name evidence="7" type="ORF">NCTC11087_01057</name>
    <name evidence="8" type="ORF">NCTC11087_01674</name>
</gene>
<protein>
    <recommendedName>
        <fullName evidence="6">Mutator family transposase</fullName>
    </recommendedName>
</protein>
<evidence type="ECO:0000313" key="7">
    <source>
        <dbReference type="EMBL" id="SUO04163.1"/>
    </source>
</evidence>
<organism evidence="8 9">
    <name type="scientific">Faecalicoccus pleomorphus</name>
    <dbReference type="NCBI Taxonomy" id="1323"/>
    <lineage>
        <taxon>Bacteria</taxon>
        <taxon>Bacillati</taxon>
        <taxon>Bacillota</taxon>
        <taxon>Erysipelotrichia</taxon>
        <taxon>Erysipelotrichales</taxon>
        <taxon>Erysipelotrichaceae</taxon>
        <taxon>Faecalicoccus</taxon>
    </lineage>
</organism>
<evidence type="ECO:0000256" key="5">
    <source>
        <dbReference type="ARBA" id="ARBA00023172"/>
    </source>
</evidence>
<keyword evidence="6" id="KW-0814">Transposable element</keyword>
<evidence type="ECO:0000256" key="6">
    <source>
        <dbReference type="RuleBase" id="RU365089"/>
    </source>
</evidence>
<dbReference type="GO" id="GO:0006313">
    <property type="term" value="P:DNA transposition"/>
    <property type="evidence" value="ECO:0007669"/>
    <property type="project" value="UniProtKB-UniRule"/>
</dbReference>
<comment type="function">
    <text evidence="1 6">Required for the transposition of the insertion element.</text>
</comment>
<reference evidence="8 9" key="1">
    <citation type="submission" date="2018-06" db="EMBL/GenBank/DDBJ databases">
        <authorList>
            <consortium name="Pathogen Informatics"/>
            <person name="Doyle S."/>
        </authorList>
    </citation>
    <scope>NUCLEOTIDE SEQUENCE [LARGE SCALE GENOMIC DNA]</scope>
    <source>
        <strain evidence="8 9">NCTC11087</strain>
    </source>
</reference>
<evidence type="ECO:0000256" key="3">
    <source>
        <dbReference type="ARBA" id="ARBA00022578"/>
    </source>
</evidence>
<dbReference type="EMBL" id="UHFX01000003">
    <property type="protein sequence ID" value="SUO04747.1"/>
    <property type="molecule type" value="Genomic_DNA"/>
</dbReference>
<dbReference type="RefSeq" id="WP_115240835.1">
    <property type="nucleotide sequence ID" value="NZ_UHFX01000003.1"/>
</dbReference>
<accession>A0A380LNC2</accession>
<dbReference type="Proteomes" id="UP000255523">
    <property type="component" value="Unassembled WGS sequence"/>
</dbReference>
<dbReference type="PANTHER" id="PTHR33217:SF8">
    <property type="entry name" value="MUTATOR FAMILY TRANSPOSASE"/>
    <property type="match status" value="1"/>
</dbReference>
<evidence type="ECO:0000256" key="1">
    <source>
        <dbReference type="ARBA" id="ARBA00002190"/>
    </source>
</evidence>
<keyword evidence="3 6" id="KW-0815">Transposition</keyword>
<keyword evidence="4 6" id="KW-0238">DNA-binding</keyword>
<dbReference type="GO" id="GO:0003677">
    <property type="term" value="F:DNA binding"/>
    <property type="evidence" value="ECO:0007669"/>
    <property type="project" value="UniProtKB-UniRule"/>
</dbReference>
<dbReference type="GO" id="GO:0004803">
    <property type="term" value="F:transposase activity"/>
    <property type="evidence" value="ECO:0007669"/>
    <property type="project" value="UniProtKB-UniRule"/>
</dbReference>
<dbReference type="OrthoDB" id="9779930at2"/>
<dbReference type="AlphaFoldDB" id="A0A380LNC2"/>
<dbReference type="EMBL" id="UHFX01000003">
    <property type="protein sequence ID" value="SUO04163.1"/>
    <property type="molecule type" value="Genomic_DNA"/>
</dbReference>